<dbReference type="InterPro" id="IPR006207">
    <property type="entry name" value="Cys_knot_C"/>
</dbReference>
<dbReference type="SUPFAM" id="SSF57603">
    <property type="entry name" value="FnI-like domain"/>
    <property type="match status" value="1"/>
</dbReference>
<keyword evidence="3" id="KW-0677">Repeat</keyword>
<evidence type="ECO:0000256" key="3">
    <source>
        <dbReference type="ARBA" id="ARBA00022737"/>
    </source>
</evidence>
<dbReference type="Gene3D" id="2.10.90.10">
    <property type="entry name" value="Cystine-knot cytokines"/>
    <property type="match status" value="1"/>
</dbReference>
<dbReference type="Proteomes" id="UP000736164">
    <property type="component" value="Unassembled WGS sequence"/>
</dbReference>
<proteinExistence type="predicted"/>
<evidence type="ECO:0000256" key="2">
    <source>
        <dbReference type="ARBA" id="ARBA00022525"/>
    </source>
</evidence>
<comment type="caution">
    <text evidence="5">Lacks conserved residue(s) required for the propagation of feature annotation.</text>
</comment>
<gene>
    <name evidence="7" type="primary">Muc19_2</name>
    <name evidence="7" type="ORF">GTO95_0004309</name>
</gene>
<dbReference type="Gene3D" id="6.20.200.20">
    <property type="match status" value="1"/>
</dbReference>
<evidence type="ECO:0000313" key="8">
    <source>
        <dbReference type="Proteomes" id="UP000736164"/>
    </source>
</evidence>
<dbReference type="PROSITE" id="PS01225">
    <property type="entry name" value="CTCK_2"/>
    <property type="match status" value="1"/>
</dbReference>
<dbReference type="InterPro" id="IPR006208">
    <property type="entry name" value="Glyco_hormone_CN"/>
</dbReference>
<comment type="subcellular location">
    <subcellularLocation>
        <location evidence="1">Secreted</location>
    </subcellularLocation>
</comment>
<evidence type="ECO:0000256" key="1">
    <source>
        <dbReference type="ARBA" id="ARBA00004613"/>
    </source>
</evidence>
<feature type="domain" description="CTCK" evidence="6">
    <location>
        <begin position="111"/>
        <end position="196"/>
    </location>
</feature>
<dbReference type="Pfam" id="PF00007">
    <property type="entry name" value="Cys_knot"/>
    <property type="match status" value="1"/>
</dbReference>
<evidence type="ECO:0000256" key="4">
    <source>
        <dbReference type="ARBA" id="ARBA00023157"/>
    </source>
</evidence>
<feature type="non-terminal residue" evidence="7">
    <location>
        <position position="196"/>
    </location>
</feature>
<feature type="non-terminal residue" evidence="7">
    <location>
        <position position="1"/>
    </location>
</feature>
<dbReference type="GO" id="GO:0005576">
    <property type="term" value="C:extracellular region"/>
    <property type="evidence" value="ECO:0007669"/>
    <property type="project" value="UniProtKB-SubCell"/>
</dbReference>
<dbReference type="AlphaFoldDB" id="A0A8J7NVU5"/>
<dbReference type="PANTHER" id="PTHR47246:SF1">
    <property type="entry name" value="MUCIN-19"/>
    <property type="match status" value="1"/>
</dbReference>
<dbReference type="SUPFAM" id="SSF57501">
    <property type="entry name" value="Cystine-knot cytokines"/>
    <property type="match status" value="1"/>
</dbReference>
<feature type="disulfide bond" evidence="5">
    <location>
        <begin position="125"/>
        <end position="174"/>
    </location>
</feature>
<organism evidence="7 8">
    <name type="scientific">Atractosteus spatula</name>
    <name type="common">Alligator gar</name>
    <name type="synonym">Lepisosteus spatula</name>
    <dbReference type="NCBI Taxonomy" id="7917"/>
    <lineage>
        <taxon>Eukaryota</taxon>
        <taxon>Metazoa</taxon>
        <taxon>Chordata</taxon>
        <taxon>Craniata</taxon>
        <taxon>Vertebrata</taxon>
        <taxon>Euteleostomi</taxon>
        <taxon>Actinopterygii</taxon>
        <taxon>Neopterygii</taxon>
        <taxon>Holostei</taxon>
        <taxon>Semionotiformes</taxon>
        <taxon>Lepisosteidae</taxon>
        <taxon>Atractosteus</taxon>
    </lineage>
</organism>
<protein>
    <submittedName>
        <fullName evidence="7">MUC19 protein</fullName>
    </submittedName>
</protein>
<evidence type="ECO:0000256" key="5">
    <source>
        <dbReference type="PROSITE-ProRule" id="PRU00039"/>
    </source>
</evidence>
<keyword evidence="8" id="KW-1185">Reference proteome</keyword>
<dbReference type="PANTHER" id="PTHR47246">
    <property type="entry name" value="MUCIN-19"/>
    <property type="match status" value="1"/>
</dbReference>
<dbReference type="InterPro" id="IPR029034">
    <property type="entry name" value="Cystine-knot_cytokine"/>
</dbReference>
<keyword evidence="2" id="KW-0964">Secreted</keyword>
<name>A0A8J7NVU5_ATRSP</name>
<dbReference type="EMBL" id="JAAWVO010040771">
    <property type="protein sequence ID" value="MBN3318675.1"/>
    <property type="molecule type" value="Genomic_DNA"/>
</dbReference>
<evidence type="ECO:0000313" key="7">
    <source>
        <dbReference type="EMBL" id="MBN3318675.1"/>
    </source>
</evidence>
<evidence type="ECO:0000259" key="6">
    <source>
        <dbReference type="PROSITE" id="PS01225"/>
    </source>
</evidence>
<reference evidence="7" key="1">
    <citation type="journal article" date="2021" name="Cell">
        <title>Tracing the genetic footprints of vertebrate landing in non-teleost ray-finned fishes.</title>
        <authorList>
            <person name="Bi X."/>
            <person name="Wang K."/>
            <person name="Yang L."/>
            <person name="Pan H."/>
            <person name="Jiang H."/>
            <person name="Wei Q."/>
            <person name="Fang M."/>
            <person name="Yu H."/>
            <person name="Zhu C."/>
            <person name="Cai Y."/>
            <person name="He Y."/>
            <person name="Gan X."/>
            <person name="Zeng H."/>
            <person name="Yu D."/>
            <person name="Zhu Y."/>
            <person name="Jiang H."/>
            <person name="Qiu Q."/>
            <person name="Yang H."/>
            <person name="Zhang Y.E."/>
            <person name="Wang W."/>
            <person name="Zhu M."/>
            <person name="He S."/>
            <person name="Zhang G."/>
        </authorList>
    </citation>
    <scope>NUCLEOTIDE SEQUENCE</scope>
    <source>
        <strain evidence="7">Allg_001</strain>
    </source>
</reference>
<comment type="caution">
    <text evidence="7">The sequence shown here is derived from an EMBL/GenBank/DDBJ whole genome shotgun (WGS) entry which is preliminary data.</text>
</comment>
<keyword evidence="4 5" id="KW-1015">Disulfide bond</keyword>
<accession>A0A8J7NVU5</accession>
<dbReference type="PROSITE" id="PS01185">
    <property type="entry name" value="CTCK_1"/>
    <property type="match status" value="1"/>
</dbReference>
<sequence>MCTCSNITKSVKCIPKNVTSTTTCKDNEILVIINKTDCCQTHYCVEKTCEYKGQIYKVGNNWTDPSQPCHFFSCEKSGIILEKKMCPELNCPEEQRIWDNDHCCYTCKEKCSPKTYSVNVTVDKCVKVVETTVCAGQCESRHWSVQSENIFTMKQECQCCQAEKSEKRKVILTCNGNISKTYNYTYITSCACHVCD</sequence>
<dbReference type="SMART" id="SM00041">
    <property type="entry name" value="CT"/>
    <property type="match status" value="1"/>
</dbReference>